<sequence>MKAVRSSSHVLIVPSLSSSNHVFASSVKGSVLVLPSNWFPLTRVKWLPLMENSFAVSGIVIAEPGVGATTWSTAHMGSSSIES</sequence>
<dbReference type="EMBL" id="BQNB010020493">
    <property type="protein sequence ID" value="GJT96554.1"/>
    <property type="molecule type" value="Genomic_DNA"/>
</dbReference>
<evidence type="ECO:0000313" key="1">
    <source>
        <dbReference type="EMBL" id="GJT96554.1"/>
    </source>
</evidence>
<accession>A0ABQ5IA45</accession>
<gene>
    <name evidence="1" type="ORF">Tco_1092072</name>
</gene>
<protein>
    <submittedName>
        <fullName evidence="1">Uncharacterized protein</fullName>
    </submittedName>
</protein>
<keyword evidence="2" id="KW-1185">Reference proteome</keyword>
<organism evidence="1 2">
    <name type="scientific">Tanacetum coccineum</name>
    <dbReference type="NCBI Taxonomy" id="301880"/>
    <lineage>
        <taxon>Eukaryota</taxon>
        <taxon>Viridiplantae</taxon>
        <taxon>Streptophyta</taxon>
        <taxon>Embryophyta</taxon>
        <taxon>Tracheophyta</taxon>
        <taxon>Spermatophyta</taxon>
        <taxon>Magnoliopsida</taxon>
        <taxon>eudicotyledons</taxon>
        <taxon>Gunneridae</taxon>
        <taxon>Pentapetalae</taxon>
        <taxon>asterids</taxon>
        <taxon>campanulids</taxon>
        <taxon>Asterales</taxon>
        <taxon>Asteraceae</taxon>
        <taxon>Asteroideae</taxon>
        <taxon>Anthemideae</taxon>
        <taxon>Anthemidinae</taxon>
        <taxon>Tanacetum</taxon>
    </lineage>
</organism>
<comment type="caution">
    <text evidence="1">The sequence shown here is derived from an EMBL/GenBank/DDBJ whole genome shotgun (WGS) entry which is preliminary data.</text>
</comment>
<proteinExistence type="predicted"/>
<evidence type="ECO:0000313" key="2">
    <source>
        <dbReference type="Proteomes" id="UP001151760"/>
    </source>
</evidence>
<reference evidence="1" key="1">
    <citation type="journal article" date="2022" name="Int. J. Mol. Sci.">
        <title>Draft Genome of Tanacetum Coccineum: Genomic Comparison of Closely Related Tanacetum-Family Plants.</title>
        <authorList>
            <person name="Yamashiro T."/>
            <person name="Shiraishi A."/>
            <person name="Nakayama K."/>
            <person name="Satake H."/>
        </authorList>
    </citation>
    <scope>NUCLEOTIDE SEQUENCE</scope>
</reference>
<reference evidence="1" key="2">
    <citation type="submission" date="2022-01" db="EMBL/GenBank/DDBJ databases">
        <authorList>
            <person name="Yamashiro T."/>
            <person name="Shiraishi A."/>
            <person name="Satake H."/>
            <person name="Nakayama K."/>
        </authorList>
    </citation>
    <scope>NUCLEOTIDE SEQUENCE</scope>
</reference>
<name>A0ABQ5IA45_9ASTR</name>
<dbReference type="Proteomes" id="UP001151760">
    <property type="component" value="Unassembled WGS sequence"/>
</dbReference>